<keyword evidence="3" id="KW-1185">Reference proteome</keyword>
<evidence type="ECO:0000313" key="2">
    <source>
        <dbReference type="EMBL" id="RFT06180.1"/>
    </source>
</evidence>
<dbReference type="SUPFAM" id="SSF47336">
    <property type="entry name" value="ACP-like"/>
    <property type="match status" value="1"/>
</dbReference>
<dbReference type="EMBL" id="QQRQ01000015">
    <property type="protein sequence ID" value="RFT06180.1"/>
    <property type="molecule type" value="Genomic_DNA"/>
</dbReference>
<dbReference type="RefSeq" id="WP_021920877.1">
    <property type="nucleotide sequence ID" value="NZ_CAKXKJ010000001.1"/>
</dbReference>
<evidence type="ECO:0000313" key="3">
    <source>
        <dbReference type="Proteomes" id="UP000260649"/>
    </source>
</evidence>
<name>A0A3E2B2C8_9FIRM</name>
<dbReference type="PROSITE" id="PS50075">
    <property type="entry name" value="CARRIER"/>
    <property type="match status" value="1"/>
</dbReference>
<sequence length="75" mass="8286">MKEELLQILTEAVPGVDFEAETALVDDEILESLDIVTIVSEIKDVFDVEITVDDLVPENFNSVEAILALIQARKA</sequence>
<dbReference type="OrthoDB" id="9812291at2"/>
<evidence type="ECO:0000259" key="1">
    <source>
        <dbReference type="PROSITE" id="PS50075"/>
    </source>
</evidence>
<dbReference type="Pfam" id="PF00550">
    <property type="entry name" value="PP-binding"/>
    <property type="match status" value="1"/>
</dbReference>
<comment type="caution">
    <text evidence="2">The sequence shown here is derived from an EMBL/GenBank/DDBJ whole genome shotgun (WGS) entry which is preliminary data.</text>
</comment>
<gene>
    <name evidence="2" type="ORF">DV520_08700</name>
</gene>
<proteinExistence type="predicted"/>
<dbReference type="AlphaFoldDB" id="A0A3E2B2C8"/>
<accession>A0A3E2B2C8</accession>
<reference evidence="2 3" key="1">
    <citation type="submission" date="2018-07" db="EMBL/GenBank/DDBJ databases">
        <title>GABA Modulating Bacteria of the Human Gut Microbiota.</title>
        <authorList>
            <person name="Strandwitz P."/>
            <person name="Kim K.H."/>
            <person name="Terekhova D."/>
            <person name="Liu J.K."/>
            <person name="Sharma A."/>
            <person name="Levering J."/>
            <person name="Mcdonald D."/>
            <person name="Dietrich D."/>
            <person name="Ramadhar T.R."/>
            <person name="Lekbua A."/>
            <person name="Mroue N."/>
            <person name="Liston C."/>
            <person name="Stewart E.J."/>
            <person name="Dubin M.J."/>
            <person name="Zengler K."/>
            <person name="Knight R."/>
            <person name="Gilbert J.A."/>
            <person name="Clardy J."/>
            <person name="Lewis K."/>
        </authorList>
    </citation>
    <scope>NUCLEOTIDE SEQUENCE [LARGE SCALE GENOMIC DNA]</scope>
    <source>
        <strain evidence="2 3">KLE1738</strain>
    </source>
</reference>
<organism evidence="2 3">
    <name type="scientific">Evtepia gabavorous</name>
    <dbReference type="NCBI Taxonomy" id="2211183"/>
    <lineage>
        <taxon>Bacteria</taxon>
        <taxon>Bacillati</taxon>
        <taxon>Bacillota</taxon>
        <taxon>Clostridia</taxon>
        <taxon>Eubacteriales</taxon>
        <taxon>Evtepia</taxon>
    </lineage>
</organism>
<dbReference type="Gene3D" id="1.10.1200.10">
    <property type="entry name" value="ACP-like"/>
    <property type="match status" value="1"/>
</dbReference>
<protein>
    <submittedName>
        <fullName evidence="2">Acyl carrier protein</fullName>
    </submittedName>
</protein>
<dbReference type="InterPro" id="IPR036736">
    <property type="entry name" value="ACP-like_sf"/>
</dbReference>
<dbReference type="Proteomes" id="UP000260649">
    <property type="component" value="Unassembled WGS sequence"/>
</dbReference>
<feature type="domain" description="Carrier" evidence="1">
    <location>
        <begin position="1"/>
        <end position="74"/>
    </location>
</feature>
<dbReference type="InterPro" id="IPR009081">
    <property type="entry name" value="PP-bd_ACP"/>
</dbReference>
<dbReference type="GeneID" id="97995810"/>